<dbReference type="OrthoDB" id="10369804at2759"/>
<dbReference type="HOGENOM" id="CLU_490187_0_0_1"/>
<evidence type="ECO:0000313" key="1">
    <source>
        <dbReference type="EMBL" id="KIO30948.1"/>
    </source>
</evidence>
<dbReference type="AlphaFoldDB" id="A0A0C3LAQ3"/>
<gene>
    <name evidence="1" type="ORF">M407DRAFT_222084</name>
</gene>
<protein>
    <submittedName>
        <fullName evidence="1">Uncharacterized protein</fullName>
    </submittedName>
</protein>
<dbReference type="EMBL" id="KN822967">
    <property type="protein sequence ID" value="KIO30948.1"/>
    <property type="molecule type" value="Genomic_DNA"/>
</dbReference>
<accession>A0A0C3LAQ3</accession>
<evidence type="ECO:0000313" key="2">
    <source>
        <dbReference type="Proteomes" id="UP000054248"/>
    </source>
</evidence>
<organism evidence="1 2">
    <name type="scientific">Tulasnella calospora MUT 4182</name>
    <dbReference type="NCBI Taxonomy" id="1051891"/>
    <lineage>
        <taxon>Eukaryota</taxon>
        <taxon>Fungi</taxon>
        <taxon>Dikarya</taxon>
        <taxon>Basidiomycota</taxon>
        <taxon>Agaricomycotina</taxon>
        <taxon>Agaricomycetes</taxon>
        <taxon>Cantharellales</taxon>
        <taxon>Tulasnellaceae</taxon>
        <taxon>Tulasnella</taxon>
    </lineage>
</organism>
<reference evidence="1 2" key="1">
    <citation type="submission" date="2014-04" db="EMBL/GenBank/DDBJ databases">
        <authorList>
            <consortium name="DOE Joint Genome Institute"/>
            <person name="Kuo A."/>
            <person name="Girlanda M."/>
            <person name="Perotto S."/>
            <person name="Kohler A."/>
            <person name="Nagy L.G."/>
            <person name="Floudas D."/>
            <person name="Copeland A."/>
            <person name="Barry K.W."/>
            <person name="Cichocki N."/>
            <person name="Veneault-Fourrey C."/>
            <person name="LaButti K."/>
            <person name="Lindquist E.A."/>
            <person name="Lipzen A."/>
            <person name="Lundell T."/>
            <person name="Morin E."/>
            <person name="Murat C."/>
            <person name="Sun H."/>
            <person name="Tunlid A."/>
            <person name="Henrissat B."/>
            <person name="Grigoriev I.V."/>
            <person name="Hibbett D.S."/>
            <person name="Martin F."/>
            <person name="Nordberg H.P."/>
            <person name="Cantor M.N."/>
            <person name="Hua S.X."/>
        </authorList>
    </citation>
    <scope>NUCLEOTIDE SEQUENCE [LARGE SCALE GENOMIC DNA]</scope>
    <source>
        <strain evidence="1 2">MUT 4182</strain>
    </source>
</reference>
<name>A0A0C3LAQ3_9AGAM</name>
<sequence length="556" mass="63995">MERFGPWKARLYDKLHFGVEHGHDGPQKLTMEDEEQIWDARAACWMLEVTSKFEDQLIVAQSIFSLDRAACILIARNPLIWRRLLLLTVNALRTWWDQPTSRNRYVVEQFGAALCHLLLAYPRTDERWREVAALIPTCASQSGTKRLYALDFAIHGYWYLNGLNIEGIRECLAQTDHSLAVVVLRCLINNDEYAASDYVSSLIKRPHDDTILALLALLVMKPRSPSNLGRPLLERDTMKLQDEELVWDALTGRNIEPMLTKALLARAAYIFYREEELCPRTGPLSPRPENRSRDLELRADEAEIFTAIMRRTKDLAGRDNADRSFVEHWKGAFNAFIVQINPGPPAVDEKAKNALFHFAVEAMSTSKKLFGMLESGWDEKIIEGYWRVLDWTMLTRPRSQEGRELARARIDEAIMWMFGKNQPGYAFGLPNHPQIIAYITTRLKDDSASESWLTDSMLISLCRMFTPAEWEPTELIVDPSIQKSTRLCHSSCLAQLAEEVRKHRPASFFISRNIDVVLNRICGYCERRIDWSYSFFEVPDIPTPRPSIIFVENGLL</sequence>
<reference evidence="2" key="2">
    <citation type="submission" date="2015-01" db="EMBL/GenBank/DDBJ databases">
        <title>Evolutionary Origins and Diversification of the Mycorrhizal Mutualists.</title>
        <authorList>
            <consortium name="DOE Joint Genome Institute"/>
            <consortium name="Mycorrhizal Genomics Consortium"/>
            <person name="Kohler A."/>
            <person name="Kuo A."/>
            <person name="Nagy L.G."/>
            <person name="Floudas D."/>
            <person name="Copeland A."/>
            <person name="Barry K.W."/>
            <person name="Cichocki N."/>
            <person name="Veneault-Fourrey C."/>
            <person name="LaButti K."/>
            <person name="Lindquist E.A."/>
            <person name="Lipzen A."/>
            <person name="Lundell T."/>
            <person name="Morin E."/>
            <person name="Murat C."/>
            <person name="Riley R."/>
            <person name="Ohm R."/>
            <person name="Sun H."/>
            <person name="Tunlid A."/>
            <person name="Henrissat B."/>
            <person name="Grigoriev I.V."/>
            <person name="Hibbett D.S."/>
            <person name="Martin F."/>
        </authorList>
    </citation>
    <scope>NUCLEOTIDE SEQUENCE [LARGE SCALE GENOMIC DNA]</scope>
    <source>
        <strain evidence="2">MUT 4182</strain>
    </source>
</reference>
<proteinExistence type="predicted"/>
<dbReference type="Proteomes" id="UP000054248">
    <property type="component" value="Unassembled WGS sequence"/>
</dbReference>
<keyword evidence="2" id="KW-1185">Reference proteome</keyword>